<dbReference type="SUPFAM" id="SSF54593">
    <property type="entry name" value="Glyoxalase/Bleomycin resistance protein/Dihydroxybiphenyl dioxygenase"/>
    <property type="match status" value="1"/>
</dbReference>
<evidence type="ECO:0000313" key="3">
    <source>
        <dbReference type="Proteomes" id="UP000184396"/>
    </source>
</evidence>
<dbReference type="PANTHER" id="PTHR21366:SF14">
    <property type="entry name" value="GLYOXALASE DOMAIN-CONTAINING PROTEIN 5"/>
    <property type="match status" value="1"/>
</dbReference>
<keyword evidence="2" id="KW-0560">Oxidoreductase</keyword>
<dbReference type="CDD" id="cd06587">
    <property type="entry name" value="VOC"/>
    <property type="match status" value="1"/>
</dbReference>
<dbReference type="STRING" id="1178825.SAMN05216261_2056"/>
<dbReference type="eggNOG" id="COG0346">
    <property type="taxonomic scope" value="Bacteria"/>
</dbReference>
<dbReference type="Proteomes" id="UP000184396">
    <property type="component" value="Unassembled WGS sequence"/>
</dbReference>
<dbReference type="InterPro" id="IPR037523">
    <property type="entry name" value="VOC_core"/>
</dbReference>
<sequence>MTDKKHKIEIEFLDHVAIRVVDMEASAIWYEKVLGLKRYQLPEWGDFPIFLLSGKSGIALFPANTIDTKLEPTSKNVKIDHFAFNVTSENFEKAKKRYTELNLEFHIQDHHYFDSIYTKDLDGHTVELTTIKVNEREFYK</sequence>
<reference evidence="2 3" key="1">
    <citation type="submission" date="2016-11" db="EMBL/GenBank/DDBJ databases">
        <authorList>
            <person name="Jaros S."/>
            <person name="Januszkiewicz K."/>
            <person name="Wedrychowicz H."/>
        </authorList>
    </citation>
    <scope>NUCLEOTIDE SEQUENCE [LARGE SCALE GENOMIC DNA]</scope>
    <source>
        <strain evidence="2 3">CGMCC 1.12213</strain>
    </source>
</reference>
<organism evidence="2 3">
    <name type="scientific">Algibacter luteus</name>
    <dbReference type="NCBI Taxonomy" id="1178825"/>
    <lineage>
        <taxon>Bacteria</taxon>
        <taxon>Pseudomonadati</taxon>
        <taxon>Bacteroidota</taxon>
        <taxon>Flavobacteriia</taxon>
        <taxon>Flavobacteriales</taxon>
        <taxon>Flavobacteriaceae</taxon>
        <taxon>Algibacter</taxon>
    </lineage>
</organism>
<keyword evidence="2" id="KW-0223">Dioxygenase</keyword>
<dbReference type="AlphaFoldDB" id="A0A1M6ENB5"/>
<feature type="domain" description="VOC" evidence="1">
    <location>
        <begin position="12"/>
        <end position="131"/>
    </location>
</feature>
<gene>
    <name evidence="2" type="ORF">SAMN05216261_2056</name>
</gene>
<dbReference type="PROSITE" id="PS51819">
    <property type="entry name" value="VOC"/>
    <property type="match status" value="1"/>
</dbReference>
<dbReference type="Pfam" id="PF00903">
    <property type="entry name" value="Glyoxalase"/>
    <property type="match status" value="1"/>
</dbReference>
<dbReference type="Gene3D" id="3.10.180.10">
    <property type="entry name" value="2,3-Dihydroxybiphenyl 1,2-Dioxygenase, domain 1"/>
    <property type="match status" value="1"/>
</dbReference>
<accession>A0A1M6ENB5</accession>
<dbReference type="PANTHER" id="PTHR21366">
    <property type="entry name" value="GLYOXALASE FAMILY PROTEIN"/>
    <property type="match status" value="1"/>
</dbReference>
<dbReference type="InterPro" id="IPR004360">
    <property type="entry name" value="Glyas_Fos-R_dOase_dom"/>
</dbReference>
<dbReference type="OrthoDB" id="192739at2"/>
<proteinExistence type="predicted"/>
<dbReference type="EMBL" id="FQYK01000004">
    <property type="protein sequence ID" value="SHI86740.1"/>
    <property type="molecule type" value="Genomic_DNA"/>
</dbReference>
<dbReference type="InterPro" id="IPR050383">
    <property type="entry name" value="GlyoxalaseI/FosfomycinResist"/>
</dbReference>
<dbReference type="InterPro" id="IPR029068">
    <property type="entry name" value="Glyas_Bleomycin-R_OHBP_Dase"/>
</dbReference>
<evidence type="ECO:0000259" key="1">
    <source>
        <dbReference type="PROSITE" id="PS51819"/>
    </source>
</evidence>
<protein>
    <submittedName>
        <fullName evidence="2">Catechol 2,3-dioxygenase</fullName>
    </submittedName>
</protein>
<name>A0A1M6ENB5_9FLAO</name>
<dbReference type="GO" id="GO:0051213">
    <property type="term" value="F:dioxygenase activity"/>
    <property type="evidence" value="ECO:0007669"/>
    <property type="project" value="UniProtKB-KW"/>
</dbReference>
<dbReference type="RefSeq" id="WP_019386424.1">
    <property type="nucleotide sequence ID" value="NZ_ALIH01000002.1"/>
</dbReference>
<evidence type="ECO:0000313" key="2">
    <source>
        <dbReference type="EMBL" id="SHI86740.1"/>
    </source>
</evidence>
<keyword evidence="3" id="KW-1185">Reference proteome</keyword>